<dbReference type="AlphaFoldDB" id="E3LN97"/>
<dbReference type="Pfam" id="PF08652">
    <property type="entry name" value="RAI1"/>
    <property type="match status" value="1"/>
</dbReference>
<dbReference type="eggNOG" id="ENOG502SH3D">
    <property type="taxonomic scope" value="Eukaryota"/>
</dbReference>
<dbReference type="OMA" id="WPNGDLP"/>
<name>E3LN97_CAERE</name>
<dbReference type="STRING" id="31234.E3LN97"/>
<dbReference type="GO" id="GO:0005829">
    <property type="term" value="C:cytosol"/>
    <property type="evidence" value="ECO:0007669"/>
    <property type="project" value="TreeGrafter"/>
</dbReference>
<dbReference type="InterPro" id="IPR000535">
    <property type="entry name" value="MSP_dom"/>
</dbReference>
<gene>
    <name evidence="3" type="ORF">CRE_28614</name>
</gene>
<accession>E3LN97</accession>
<protein>
    <recommendedName>
        <fullName evidence="2">MSP domain-containing protein</fullName>
    </recommendedName>
</protein>
<dbReference type="EMBL" id="DS268411">
    <property type="protein sequence ID" value="EFP02790.1"/>
    <property type="molecule type" value="Genomic_DNA"/>
</dbReference>
<evidence type="ECO:0000256" key="1">
    <source>
        <dbReference type="ARBA" id="ARBA00006562"/>
    </source>
</evidence>
<dbReference type="Gene3D" id="2.60.40.10">
    <property type="entry name" value="Immunoglobulins"/>
    <property type="match status" value="1"/>
</dbReference>
<dbReference type="OrthoDB" id="5872150at2759"/>
<dbReference type="PANTHER" id="PTHR12395">
    <property type="entry name" value="DOM-3 RELATED"/>
    <property type="match status" value="1"/>
</dbReference>
<evidence type="ECO:0000259" key="2">
    <source>
        <dbReference type="PROSITE" id="PS50202"/>
    </source>
</evidence>
<keyword evidence="4" id="KW-1185">Reference proteome</keyword>
<evidence type="ECO:0000313" key="4">
    <source>
        <dbReference type="Proteomes" id="UP000008281"/>
    </source>
</evidence>
<proteinExistence type="inferred from homology"/>
<comment type="similarity">
    <text evidence="1">Belongs to the DXO/Dom3Z family.</text>
</comment>
<dbReference type="Proteomes" id="UP000008281">
    <property type="component" value="Unassembled WGS sequence"/>
</dbReference>
<dbReference type="InterPro" id="IPR008962">
    <property type="entry name" value="PapD-like_sf"/>
</dbReference>
<dbReference type="GO" id="GO:0034353">
    <property type="term" value="F:mRNA 5'-diphosphatase activity"/>
    <property type="evidence" value="ECO:0007669"/>
    <property type="project" value="TreeGrafter"/>
</dbReference>
<evidence type="ECO:0000313" key="3">
    <source>
        <dbReference type="EMBL" id="EFP02790.1"/>
    </source>
</evidence>
<dbReference type="InterPro" id="IPR039039">
    <property type="entry name" value="RAI1-like_fam"/>
</dbReference>
<sequence>MQNTKIKVKTIGNYHRDKDMKVELDLRPKRLNDNRSYIDYKEEHIPFVKVDIEVADAGAGEHKMESRLEYIKQRPWKAEDQPDFVTNKNRLKFIAAEDYENIEVQLNGIFYSVGAIFEHFLAAENPLENQEIGGHGTVIKAVFIADIPTSFDENSEKFKVMYAIDDKNEHVELKRVKHGMTFAFWTKLSSIAYWQAIFSNVSTMIIGSRTGTSESSDCNPPKNYPPYSLYQMQLITHIFTMENTKIVVRVIDYYHRDKKMRVTHGLLPNRLNGNRRYFDIPALKVPHLNLNIEVTDSGAGELKMESLLEYIRQKGWPNGEKPNVVTNKQLLKCIASDDIDNIKIQIVQLGGVIFMLKSSENYTQNANFGKIFEHFMTKTTGDESIEEDEEVRKAVFIAEIPKDAGSDGKFKVMYSGEIDAIDDLKQHYELKVLSGGLNDYFWKNRSCSYYWQSVFSKVSTIIVGSRTGKCPNDYKTLPPFNLPEYSLYEVNKLEVQTMPMRAAIAVNNPKNKLYKNEPLPRNADWKVEACEEKLQEFLGLVSKTLKKNGDCFVFSKKKSDDSWTVIEIEQKEAWFSSFVLNRLRFIASTSSTTSSETAGNTSMRPTSSNLEALSIRSMPIASITAPRRAPRKYLIPLSPEVIVNTTTTPAQEMTTMSKTEDKMTQTINETLSTMNLTEVPSTISTRPKSKIVFNAPFDRANVNRLEITNPSNAIIGLKIKSNIRYVEIHEMPFILKPTTSTILEMSFEADSYFKEMNKVCPDDQFSNNIMIEWINVSAHIDKESYLKLFATDGLFRRKYIRVEFNQ</sequence>
<dbReference type="PANTHER" id="PTHR12395:SF12">
    <property type="entry name" value="DECAPPING NUCLEASE"/>
    <property type="match status" value="1"/>
</dbReference>
<feature type="domain" description="MSP" evidence="2">
    <location>
        <begin position="682"/>
        <end position="805"/>
    </location>
</feature>
<dbReference type="InParanoid" id="E3LN97"/>
<dbReference type="InterPro" id="IPR013961">
    <property type="entry name" value="RAI1"/>
</dbReference>
<dbReference type="PROSITE" id="PS50202">
    <property type="entry name" value="MSP"/>
    <property type="match status" value="1"/>
</dbReference>
<dbReference type="GO" id="GO:0000956">
    <property type="term" value="P:nuclear-transcribed mRNA catabolic process"/>
    <property type="evidence" value="ECO:0007669"/>
    <property type="project" value="TreeGrafter"/>
</dbReference>
<dbReference type="GO" id="GO:0005634">
    <property type="term" value="C:nucleus"/>
    <property type="evidence" value="ECO:0007669"/>
    <property type="project" value="TreeGrafter"/>
</dbReference>
<dbReference type="HOGENOM" id="CLU_349592_0_0_1"/>
<dbReference type="InterPro" id="IPR013783">
    <property type="entry name" value="Ig-like_fold"/>
</dbReference>
<reference evidence="3" key="1">
    <citation type="submission" date="2007-07" db="EMBL/GenBank/DDBJ databases">
        <title>PCAP assembly of the Caenorhabditis remanei genome.</title>
        <authorList>
            <consortium name="The Caenorhabditis remanei Sequencing Consortium"/>
            <person name="Wilson R.K."/>
        </authorList>
    </citation>
    <scope>NUCLEOTIDE SEQUENCE [LARGE SCALE GENOMIC DNA]</scope>
    <source>
        <strain evidence="3">PB4641</strain>
    </source>
</reference>
<organism evidence="4">
    <name type="scientific">Caenorhabditis remanei</name>
    <name type="common">Caenorhabditis vulgaris</name>
    <dbReference type="NCBI Taxonomy" id="31234"/>
    <lineage>
        <taxon>Eukaryota</taxon>
        <taxon>Metazoa</taxon>
        <taxon>Ecdysozoa</taxon>
        <taxon>Nematoda</taxon>
        <taxon>Chromadorea</taxon>
        <taxon>Rhabditida</taxon>
        <taxon>Rhabditina</taxon>
        <taxon>Rhabditomorpha</taxon>
        <taxon>Rhabditoidea</taxon>
        <taxon>Rhabditidae</taxon>
        <taxon>Peloderinae</taxon>
        <taxon>Caenorhabditis</taxon>
    </lineage>
</organism>
<dbReference type="SUPFAM" id="SSF49354">
    <property type="entry name" value="PapD-like"/>
    <property type="match status" value="1"/>
</dbReference>
<dbReference type="GO" id="GO:0110155">
    <property type="term" value="P:NAD-cap decapping"/>
    <property type="evidence" value="ECO:0007669"/>
    <property type="project" value="TreeGrafter"/>
</dbReference>